<evidence type="ECO:0000256" key="2">
    <source>
        <dbReference type="ARBA" id="ARBA00022475"/>
    </source>
</evidence>
<dbReference type="InterPro" id="IPR001851">
    <property type="entry name" value="ABC_transp_permease"/>
</dbReference>
<protein>
    <submittedName>
        <fullName evidence="7">ABC transporter permease</fullName>
    </submittedName>
</protein>
<evidence type="ECO:0000256" key="1">
    <source>
        <dbReference type="ARBA" id="ARBA00004651"/>
    </source>
</evidence>
<evidence type="ECO:0000256" key="3">
    <source>
        <dbReference type="ARBA" id="ARBA00022692"/>
    </source>
</evidence>
<dbReference type="PANTHER" id="PTHR32196">
    <property type="entry name" value="ABC TRANSPORTER PERMEASE PROTEIN YPHD-RELATED-RELATED"/>
    <property type="match status" value="1"/>
</dbReference>
<feature type="transmembrane region" description="Helical" evidence="6">
    <location>
        <begin position="124"/>
        <end position="145"/>
    </location>
</feature>
<evidence type="ECO:0000313" key="8">
    <source>
        <dbReference type="Proteomes" id="UP000824072"/>
    </source>
</evidence>
<dbReference type="Proteomes" id="UP000824072">
    <property type="component" value="Unassembled WGS sequence"/>
</dbReference>
<dbReference type="GO" id="GO:0022857">
    <property type="term" value="F:transmembrane transporter activity"/>
    <property type="evidence" value="ECO:0007669"/>
    <property type="project" value="InterPro"/>
</dbReference>
<feature type="transmembrane region" description="Helical" evidence="6">
    <location>
        <begin position="216"/>
        <end position="235"/>
    </location>
</feature>
<organism evidence="7 8">
    <name type="scientific">Candidatus Pullichristensenella excrementigallinarum</name>
    <dbReference type="NCBI Taxonomy" id="2840907"/>
    <lineage>
        <taxon>Bacteria</taxon>
        <taxon>Bacillati</taxon>
        <taxon>Bacillota</taxon>
        <taxon>Clostridia</taxon>
        <taxon>Candidatus Pullichristensenella</taxon>
    </lineage>
</organism>
<name>A0A9D1ID18_9FIRM</name>
<gene>
    <name evidence="7" type="ORF">IAB02_08310</name>
</gene>
<reference evidence="7" key="2">
    <citation type="journal article" date="2021" name="PeerJ">
        <title>Extensive microbial diversity within the chicken gut microbiome revealed by metagenomics and culture.</title>
        <authorList>
            <person name="Gilroy R."/>
            <person name="Ravi A."/>
            <person name="Getino M."/>
            <person name="Pursley I."/>
            <person name="Horton D.L."/>
            <person name="Alikhan N.F."/>
            <person name="Baker D."/>
            <person name="Gharbi K."/>
            <person name="Hall N."/>
            <person name="Watson M."/>
            <person name="Adriaenssens E.M."/>
            <person name="Foster-Nyarko E."/>
            <person name="Jarju S."/>
            <person name="Secka A."/>
            <person name="Antonio M."/>
            <person name="Oren A."/>
            <person name="Chaudhuri R.R."/>
            <person name="La Ragione R."/>
            <person name="Hildebrand F."/>
            <person name="Pallen M.J."/>
        </authorList>
    </citation>
    <scope>NUCLEOTIDE SEQUENCE</scope>
    <source>
        <strain evidence="7">ChiHcec3-11533</strain>
    </source>
</reference>
<feature type="transmembrane region" description="Helical" evidence="6">
    <location>
        <begin position="285"/>
        <end position="311"/>
    </location>
</feature>
<keyword evidence="2" id="KW-1003">Cell membrane</keyword>
<dbReference type="GO" id="GO:0005886">
    <property type="term" value="C:plasma membrane"/>
    <property type="evidence" value="ECO:0007669"/>
    <property type="project" value="UniProtKB-SubCell"/>
</dbReference>
<evidence type="ECO:0000256" key="6">
    <source>
        <dbReference type="SAM" id="Phobius"/>
    </source>
</evidence>
<comment type="subcellular location">
    <subcellularLocation>
        <location evidence="1">Cell membrane</location>
        <topology evidence="1">Multi-pass membrane protein</topology>
    </subcellularLocation>
</comment>
<feature type="transmembrane region" description="Helical" evidence="6">
    <location>
        <begin position="21"/>
        <end position="42"/>
    </location>
</feature>
<feature type="transmembrane region" description="Helical" evidence="6">
    <location>
        <begin position="48"/>
        <end position="66"/>
    </location>
</feature>
<sequence length="324" mass="34821">MQEKTNLSSANWKRTLSNITPLLETIVVFFIICLFNESFITAKNIQNVLLASAPMVVMASGYTLVILTGSIDLSNGTLLALTCVVTSFLMPEYGNLVLIPVILIGLVAGLVNGTLIVALKMPAFIVTLCTTQIWKCAALVISGGASKSIPKAAWIYLDWASETFLGIPLMFYAALVIWIFLVFIQKKTTIGRKIFAIGANEKAARMMGVRIKSTRIQAYLICSVSAALAGYMYALRLKSSTPTIGDSLNLLAVASVVLGGTWMSGGHGSVTRTLPASVTIMMLQIALKVVGLDAYYQEITFGLILIVAIIINSDHDRSSTIAVV</sequence>
<dbReference type="AlphaFoldDB" id="A0A9D1ID18"/>
<comment type="caution">
    <text evidence="7">The sequence shown here is derived from an EMBL/GenBank/DDBJ whole genome shotgun (WGS) entry which is preliminary data.</text>
</comment>
<reference evidence="7" key="1">
    <citation type="submission" date="2020-10" db="EMBL/GenBank/DDBJ databases">
        <authorList>
            <person name="Gilroy R."/>
        </authorList>
    </citation>
    <scope>NUCLEOTIDE SEQUENCE</scope>
    <source>
        <strain evidence="7">ChiHcec3-11533</strain>
    </source>
</reference>
<evidence type="ECO:0000256" key="5">
    <source>
        <dbReference type="ARBA" id="ARBA00023136"/>
    </source>
</evidence>
<feature type="transmembrane region" description="Helical" evidence="6">
    <location>
        <begin position="165"/>
        <end position="184"/>
    </location>
</feature>
<evidence type="ECO:0000313" key="7">
    <source>
        <dbReference type="EMBL" id="HIU34551.1"/>
    </source>
</evidence>
<keyword evidence="3 6" id="KW-0812">Transmembrane</keyword>
<dbReference type="EMBL" id="DVMU01000185">
    <property type="protein sequence ID" value="HIU34551.1"/>
    <property type="molecule type" value="Genomic_DNA"/>
</dbReference>
<dbReference type="Pfam" id="PF02653">
    <property type="entry name" value="BPD_transp_2"/>
    <property type="match status" value="1"/>
</dbReference>
<dbReference type="PANTHER" id="PTHR32196:SF72">
    <property type="entry name" value="RIBOSE IMPORT PERMEASE PROTEIN RBSC"/>
    <property type="match status" value="1"/>
</dbReference>
<feature type="transmembrane region" description="Helical" evidence="6">
    <location>
        <begin position="96"/>
        <end position="117"/>
    </location>
</feature>
<proteinExistence type="predicted"/>
<evidence type="ECO:0000256" key="4">
    <source>
        <dbReference type="ARBA" id="ARBA00022989"/>
    </source>
</evidence>
<accession>A0A9D1ID18</accession>
<dbReference type="CDD" id="cd06579">
    <property type="entry name" value="TM_PBP1_transp_AraH_like"/>
    <property type="match status" value="1"/>
</dbReference>
<keyword evidence="4 6" id="KW-1133">Transmembrane helix</keyword>
<keyword evidence="5 6" id="KW-0472">Membrane</keyword>
<feature type="transmembrane region" description="Helical" evidence="6">
    <location>
        <begin position="247"/>
        <end position="265"/>
    </location>
</feature>